<feature type="region of interest" description="Disordered" evidence="1">
    <location>
        <begin position="87"/>
        <end position="140"/>
    </location>
</feature>
<accession>A0ABM0MK46</accession>
<organism evidence="2 3">
    <name type="scientific">Saccoglossus kowalevskii</name>
    <name type="common">Acorn worm</name>
    <dbReference type="NCBI Taxonomy" id="10224"/>
    <lineage>
        <taxon>Eukaryota</taxon>
        <taxon>Metazoa</taxon>
        <taxon>Hemichordata</taxon>
        <taxon>Enteropneusta</taxon>
        <taxon>Harrimaniidae</taxon>
        <taxon>Saccoglossus</taxon>
    </lineage>
</organism>
<proteinExistence type="predicted"/>
<feature type="compositionally biased region" description="Low complexity" evidence="1">
    <location>
        <begin position="32"/>
        <end position="43"/>
    </location>
</feature>
<feature type="compositionally biased region" description="Gly residues" evidence="1">
    <location>
        <begin position="94"/>
        <end position="121"/>
    </location>
</feature>
<dbReference type="Proteomes" id="UP000694865">
    <property type="component" value="Unplaced"/>
</dbReference>
<keyword evidence="2" id="KW-1185">Reference proteome</keyword>
<gene>
    <name evidence="3" type="primary">LOC102804636</name>
</gene>
<reference evidence="3" key="1">
    <citation type="submission" date="2025-08" db="UniProtKB">
        <authorList>
            <consortium name="RefSeq"/>
        </authorList>
    </citation>
    <scope>IDENTIFICATION</scope>
    <source>
        <tissue evidence="3">Testes</tissue>
    </source>
</reference>
<evidence type="ECO:0000256" key="1">
    <source>
        <dbReference type="SAM" id="MobiDB-lite"/>
    </source>
</evidence>
<dbReference type="GeneID" id="102804636"/>
<dbReference type="RefSeq" id="XP_006820387.1">
    <property type="nucleotide sequence ID" value="XM_006820324.1"/>
</dbReference>
<protein>
    <submittedName>
        <fullName evidence="3">Uncharacterized protein LOC102804636</fullName>
    </submittedName>
</protein>
<name>A0ABM0MK46_SACKO</name>
<sequence length="140" mass="15088">MAKQLGGHRCSRNSITLKSGRFSDGKKFKRCSQSQSVKGQQKQHPGRIVAHMAAATFNAQKRHLSTNSSPGMENSKGFDVDVHRRGMRKHCGKGQKGNGPGNQWGKGPRGYRGSAGLGGQVGRCQPTKGHIQDQAVASKH</sequence>
<feature type="region of interest" description="Disordered" evidence="1">
    <location>
        <begin position="1"/>
        <end position="46"/>
    </location>
</feature>
<evidence type="ECO:0000313" key="2">
    <source>
        <dbReference type="Proteomes" id="UP000694865"/>
    </source>
</evidence>
<evidence type="ECO:0000313" key="3">
    <source>
        <dbReference type="RefSeq" id="XP_006820387.1"/>
    </source>
</evidence>